<dbReference type="CDD" id="cd01948">
    <property type="entry name" value="EAL"/>
    <property type="match status" value="1"/>
</dbReference>
<dbReference type="Pfam" id="PF00563">
    <property type="entry name" value="EAL"/>
    <property type="match status" value="1"/>
</dbReference>
<evidence type="ECO:0000259" key="1">
    <source>
        <dbReference type="PROSITE" id="PS50883"/>
    </source>
</evidence>
<dbReference type="Gene3D" id="3.20.20.450">
    <property type="entry name" value="EAL domain"/>
    <property type="match status" value="1"/>
</dbReference>
<dbReference type="PROSITE" id="PS50883">
    <property type="entry name" value="EAL"/>
    <property type="match status" value="1"/>
</dbReference>
<dbReference type="RefSeq" id="WP_345973475.1">
    <property type="nucleotide sequence ID" value="NZ_CP147920.1"/>
</dbReference>
<name>A0ABZ3HCM9_9BACT</name>
<dbReference type="PANTHER" id="PTHR33121:SF79">
    <property type="entry name" value="CYCLIC DI-GMP PHOSPHODIESTERASE PDED-RELATED"/>
    <property type="match status" value="1"/>
</dbReference>
<accession>A0ABZ3HCM9</accession>
<sequence length="521" mass="59858">MPIRTIQDKHYKGISELYRKSDGRVTGYYVTYRDEEGKPVKRRVTADDKDEALRKLVDIKDEVDRLKQEKAMSALPLTSEYPGSKHNATAAGAVDVTHEVHSMHDCQKQISAYEGNAVVMLIDIVAFDDIRILYGYENAERMVAELETQVRATLGRFEEDAHFRALGSAPFDFDLYHLYADRLCLFVKNDFSHRLLDFIAEKLHACVSEYAFHVVGGNNIHINVSIGASKADGAVSLMYAEKGLQEAKRLHNSYIFYDSGSAERNTHFSNKTYELLQENIEHKRVTPYLQGIFRNGELTKPEKFESLMRLVDRQGRVLSPAAFLEKSKEYRLYTELMLQMIDKVFDVLAHYDIAVTLNLSYVDINNVLLRERLLERLAKEKRGNRLTVEILESDQIRDLEIVNEFIFRLKKRGVLIAIDDFGSGFSNYDNLLNLEIDYVKLDGSLISNIHDRKHRIILGNMVNICHELGIETVAEYISDRGVLRMAQSIGVDYFQGYHLHKPQQWDEALQSFGYREAAYAS</sequence>
<feature type="domain" description="EAL" evidence="1">
    <location>
        <begin position="269"/>
        <end position="516"/>
    </location>
</feature>
<evidence type="ECO:0000313" key="3">
    <source>
        <dbReference type="Proteomes" id="UP001447842"/>
    </source>
</evidence>
<dbReference type="EMBL" id="CP147920">
    <property type="protein sequence ID" value="XAU16107.1"/>
    <property type="molecule type" value="Genomic_DNA"/>
</dbReference>
<organism evidence="2 3">
    <name type="scientific">Sulfurimonas diazotrophicus</name>
    <dbReference type="NCBI Taxonomy" id="3131939"/>
    <lineage>
        <taxon>Bacteria</taxon>
        <taxon>Pseudomonadati</taxon>
        <taxon>Campylobacterota</taxon>
        <taxon>Epsilonproteobacteria</taxon>
        <taxon>Campylobacterales</taxon>
        <taxon>Sulfurimonadaceae</taxon>
        <taxon>Sulfurimonas</taxon>
    </lineage>
</organism>
<gene>
    <name evidence="2" type="ORF">WCY31_05210</name>
</gene>
<reference evidence="2 3" key="1">
    <citation type="submission" date="2024-03" db="EMBL/GenBank/DDBJ databases">
        <title>Sulfurimonas sp. HSL3-1.</title>
        <authorList>
            <person name="Wang S."/>
        </authorList>
    </citation>
    <scope>NUCLEOTIDE SEQUENCE [LARGE SCALE GENOMIC DNA]</scope>
    <source>
        <strain evidence="2 3">HSL3-1</strain>
    </source>
</reference>
<proteinExistence type="predicted"/>
<dbReference type="InterPro" id="IPR001633">
    <property type="entry name" value="EAL_dom"/>
</dbReference>
<dbReference type="Gene3D" id="3.30.70.270">
    <property type="match status" value="1"/>
</dbReference>
<dbReference type="Proteomes" id="UP001447842">
    <property type="component" value="Chromosome"/>
</dbReference>
<dbReference type="SMART" id="SM00052">
    <property type="entry name" value="EAL"/>
    <property type="match status" value="1"/>
</dbReference>
<keyword evidence="3" id="KW-1185">Reference proteome</keyword>
<dbReference type="InterPro" id="IPR035919">
    <property type="entry name" value="EAL_sf"/>
</dbReference>
<evidence type="ECO:0000313" key="2">
    <source>
        <dbReference type="EMBL" id="XAU16107.1"/>
    </source>
</evidence>
<dbReference type="InterPro" id="IPR043128">
    <property type="entry name" value="Rev_trsase/Diguanyl_cyclase"/>
</dbReference>
<dbReference type="InterPro" id="IPR050706">
    <property type="entry name" value="Cyclic-di-GMP_PDE-like"/>
</dbReference>
<dbReference type="PANTHER" id="PTHR33121">
    <property type="entry name" value="CYCLIC DI-GMP PHOSPHODIESTERASE PDEF"/>
    <property type="match status" value="1"/>
</dbReference>
<dbReference type="SUPFAM" id="SSF141868">
    <property type="entry name" value="EAL domain-like"/>
    <property type="match status" value="1"/>
</dbReference>
<protein>
    <submittedName>
        <fullName evidence="2">EAL domain-containing protein</fullName>
    </submittedName>
</protein>